<keyword evidence="2" id="KW-1185">Reference proteome</keyword>
<sequence>MSRGWRRAVNCGDFKLLCKMSWRVGFKEVCLSRSSFFCSLFFLSHRRIALDGTPFKVSLLSIDSPASFWCMHIYTGPRVIQPHRGKLHYPKIFDRGACIHFEAMINRPRQASELGFKRRNA</sequence>
<dbReference type="EMBL" id="KQ085971">
    <property type="protein sequence ID" value="KLO12789.1"/>
    <property type="molecule type" value="Genomic_DNA"/>
</dbReference>
<reference evidence="1 2" key="1">
    <citation type="submission" date="2015-04" db="EMBL/GenBank/DDBJ databases">
        <title>Complete genome sequence of Schizopora paradoxa KUC8140, a cosmopolitan wood degrader in East Asia.</title>
        <authorList>
            <consortium name="DOE Joint Genome Institute"/>
            <person name="Min B."/>
            <person name="Park H."/>
            <person name="Jang Y."/>
            <person name="Kim J.-J."/>
            <person name="Kim K.H."/>
            <person name="Pangilinan J."/>
            <person name="Lipzen A."/>
            <person name="Riley R."/>
            <person name="Grigoriev I.V."/>
            <person name="Spatafora J.W."/>
            <person name="Choi I.-G."/>
        </authorList>
    </citation>
    <scope>NUCLEOTIDE SEQUENCE [LARGE SCALE GENOMIC DNA]</scope>
    <source>
        <strain evidence="1 2">KUC8140</strain>
    </source>
</reference>
<evidence type="ECO:0000313" key="2">
    <source>
        <dbReference type="Proteomes" id="UP000053477"/>
    </source>
</evidence>
<name>A0A0H2RLL6_9AGAM</name>
<dbReference type="Proteomes" id="UP000053477">
    <property type="component" value="Unassembled WGS sequence"/>
</dbReference>
<proteinExistence type="predicted"/>
<accession>A0A0H2RLL6</accession>
<gene>
    <name evidence="1" type="ORF">SCHPADRAFT_401819</name>
</gene>
<dbReference type="AlphaFoldDB" id="A0A0H2RLL6"/>
<organism evidence="1 2">
    <name type="scientific">Schizopora paradoxa</name>
    <dbReference type="NCBI Taxonomy" id="27342"/>
    <lineage>
        <taxon>Eukaryota</taxon>
        <taxon>Fungi</taxon>
        <taxon>Dikarya</taxon>
        <taxon>Basidiomycota</taxon>
        <taxon>Agaricomycotina</taxon>
        <taxon>Agaricomycetes</taxon>
        <taxon>Hymenochaetales</taxon>
        <taxon>Schizoporaceae</taxon>
        <taxon>Schizopora</taxon>
    </lineage>
</organism>
<dbReference type="InParanoid" id="A0A0H2RLL6"/>
<evidence type="ECO:0000313" key="1">
    <source>
        <dbReference type="EMBL" id="KLO12789.1"/>
    </source>
</evidence>
<protein>
    <submittedName>
        <fullName evidence="1">Uncharacterized protein</fullName>
    </submittedName>
</protein>